<dbReference type="KEGG" id="pbap:Pla133_49140"/>
<evidence type="ECO:0000313" key="2">
    <source>
        <dbReference type="EMBL" id="QDU69792.1"/>
    </source>
</evidence>
<name>A0A518BS39_9BACT</name>
<reference evidence="2 3" key="1">
    <citation type="submission" date="2019-02" db="EMBL/GenBank/DDBJ databases">
        <title>Deep-cultivation of Planctomycetes and their phenomic and genomic characterization uncovers novel biology.</title>
        <authorList>
            <person name="Wiegand S."/>
            <person name="Jogler M."/>
            <person name="Boedeker C."/>
            <person name="Pinto D."/>
            <person name="Vollmers J."/>
            <person name="Rivas-Marin E."/>
            <person name="Kohn T."/>
            <person name="Peeters S.H."/>
            <person name="Heuer A."/>
            <person name="Rast P."/>
            <person name="Oberbeckmann S."/>
            <person name="Bunk B."/>
            <person name="Jeske O."/>
            <person name="Meyerdierks A."/>
            <person name="Storesund J.E."/>
            <person name="Kallscheuer N."/>
            <person name="Luecker S."/>
            <person name="Lage O.M."/>
            <person name="Pohl T."/>
            <person name="Merkel B.J."/>
            <person name="Hornburger P."/>
            <person name="Mueller R.-W."/>
            <person name="Bruemmer F."/>
            <person name="Labrenz M."/>
            <person name="Spormann A.M."/>
            <person name="Op den Camp H."/>
            <person name="Overmann J."/>
            <person name="Amann R."/>
            <person name="Jetten M.S.M."/>
            <person name="Mascher T."/>
            <person name="Medema M.H."/>
            <person name="Devos D.P."/>
            <person name="Kaster A.-K."/>
            <person name="Ovreas L."/>
            <person name="Rohde M."/>
            <person name="Galperin M.Y."/>
            <person name="Jogler C."/>
        </authorList>
    </citation>
    <scope>NUCLEOTIDE SEQUENCE [LARGE SCALE GENOMIC DNA]</scope>
    <source>
        <strain evidence="2 3">Pla133</strain>
    </source>
</reference>
<evidence type="ECO:0000313" key="3">
    <source>
        <dbReference type="Proteomes" id="UP000316921"/>
    </source>
</evidence>
<protein>
    <submittedName>
        <fullName evidence="2">Uncharacterized protein</fullName>
    </submittedName>
</protein>
<dbReference type="EMBL" id="CP036287">
    <property type="protein sequence ID" value="QDU69792.1"/>
    <property type="molecule type" value="Genomic_DNA"/>
</dbReference>
<keyword evidence="1" id="KW-0732">Signal</keyword>
<keyword evidence="3" id="KW-1185">Reference proteome</keyword>
<sequence precursor="true">MKAILIALSVAAVGSAGALTAFDCDRCGSEPLIACPLLLPEGSAAPTLAPARGPSSAVTFEVVGERASAGVELRADTVRADTVRADTVRADTVRADTVRADTVRADYVEARSASVFAGACHVASEADSQGRQALMAWSITEGTVDGVDLAGARVVAAVSGRENLATGAERQCAVWIDAPGGEAQFEAARAWFDAAHGEAVGSVRSVQAQPVSFERDGNAFAVQVGDVIRLAGDAIADGSCCSMQEHRWYEPLGADAGLPVGVPETCSFAGAAGLPSWRYEGQNNVFVGEYVGQLAGRCAGTSEGCQPWSDTLDT</sequence>
<dbReference type="InterPro" id="IPR009758">
    <property type="entry name" value="DUF1326"/>
</dbReference>
<accession>A0A518BS39</accession>
<feature type="chain" id="PRO_5022009027" evidence="1">
    <location>
        <begin position="19"/>
        <end position="314"/>
    </location>
</feature>
<evidence type="ECO:0000256" key="1">
    <source>
        <dbReference type="SAM" id="SignalP"/>
    </source>
</evidence>
<dbReference type="Proteomes" id="UP000316921">
    <property type="component" value="Chromosome"/>
</dbReference>
<gene>
    <name evidence="2" type="ORF">Pla133_49140</name>
</gene>
<proteinExistence type="predicted"/>
<dbReference type="RefSeq" id="WP_145070026.1">
    <property type="nucleotide sequence ID" value="NZ_CP036287.1"/>
</dbReference>
<organism evidence="2 3">
    <name type="scientific">Engelhardtia mirabilis</name>
    <dbReference type="NCBI Taxonomy" id="2528011"/>
    <lineage>
        <taxon>Bacteria</taxon>
        <taxon>Pseudomonadati</taxon>
        <taxon>Planctomycetota</taxon>
        <taxon>Planctomycetia</taxon>
        <taxon>Planctomycetia incertae sedis</taxon>
        <taxon>Engelhardtia</taxon>
    </lineage>
</organism>
<feature type="signal peptide" evidence="1">
    <location>
        <begin position="1"/>
        <end position="18"/>
    </location>
</feature>
<dbReference type="AlphaFoldDB" id="A0A518BS39"/>
<dbReference type="Pfam" id="PF07040">
    <property type="entry name" value="DUF1326"/>
    <property type="match status" value="1"/>
</dbReference>